<feature type="non-terminal residue" evidence="1">
    <location>
        <position position="1"/>
    </location>
</feature>
<dbReference type="AlphaFoldDB" id="A0A0K2URG9"/>
<reference evidence="1" key="1">
    <citation type="submission" date="2014-05" db="EMBL/GenBank/DDBJ databases">
        <authorList>
            <person name="Chronopoulou M."/>
        </authorList>
    </citation>
    <scope>NUCLEOTIDE SEQUENCE</scope>
    <source>
        <tissue evidence="1">Whole organism</tissue>
    </source>
</reference>
<dbReference type="EMBL" id="HACA01023477">
    <property type="protein sequence ID" value="CDW40838.1"/>
    <property type="molecule type" value="Transcribed_RNA"/>
</dbReference>
<name>A0A0K2URG9_LEPSM</name>
<organism evidence="1">
    <name type="scientific">Lepeophtheirus salmonis</name>
    <name type="common">Salmon louse</name>
    <name type="synonym">Caligus salmonis</name>
    <dbReference type="NCBI Taxonomy" id="72036"/>
    <lineage>
        <taxon>Eukaryota</taxon>
        <taxon>Metazoa</taxon>
        <taxon>Ecdysozoa</taxon>
        <taxon>Arthropoda</taxon>
        <taxon>Crustacea</taxon>
        <taxon>Multicrustacea</taxon>
        <taxon>Hexanauplia</taxon>
        <taxon>Copepoda</taxon>
        <taxon>Siphonostomatoida</taxon>
        <taxon>Caligidae</taxon>
        <taxon>Lepeophtheirus</taxon>
    </lineage>
</organism>
<sequence>NHWTNVDHICECFLGRSIFFLWDPGSSPVLFSRIPPSPE</sequence>
<protein>
    <submittedName>
        <fullName evidence="1">Uncharacterized protein</fullName>
    </submittedName>
</protein>
<proteinExistence type="predicted"/>
<evidence type="ECO:0000313" key="1">
    <source>
        <dbReference type="EMBL" id="CDW40838.1"/>
    </source>
</evidence>
<accession>A0A0K2URG9</accession>